<dbReference type="SUPFAM" id="SSF52821">
    <property type="entry name" value="Rhodanese/Cell cycle control phosphatase"/>
    <property type="match status" value="1"/>
</dbReference>
<dbReference type="Gene3D" id="3.40.250.10">
    <property type="entry name" value="Rhodanese-like domain"/>
    <property type="match status" value="1"/>
</dbReference>
<dbReference type="PANTHER" id="PTHR44086">
    <property type="entry name" value="THIOSULFATE SULFURTRANSFERASE RDL2, MITOCHONDRIAL-RELATED"/>
    <property type="match status" value="1"/>
</dbReference>
<evidence type="ECO:0000313" key="2">
    <source>
        <dbReference type="EMBL" id="ROT83327.1"/>
    </source>
</evidence>
<dbReference type="PANTHER" id="PTHR44086:SF10">
    <property type="entry name" value="THIOSULFATE SULFURTRANSFERASE_RHODANESE-LIKE DOMAIN-CONTAINING PROTEIN 3"/>
    <property type="match status" value="1"/>
</dbReference>
<keyword evidence="3" id="KW-1185">Reference proteome</keyword>
<dbReference type="OrthoDB" id="566238at2759"/>
<accession>A0A3R7QYF8</accession>
<keyword evidence="2" id="KW-0346">Stress response</keyword>
<proteinExistence type="predicted"/>
<comment type="caution">
    <text evidence="2">The sequence shown here is derived from an EMBL/GenBank/DDBJ whole genome shotgun (WGS) entry which is preliminary data.</text>
</comment>
<dbReference type="PROSITE" id="PS50206">
    <property type="entry name" value="RHODANESE_3"/>
    <property type="match status" value="1"/>
</dbReference>
<reference evidence="2 3" key="2">
    <citation type="submission" date="2019-01" db="EMBL/GenBank/DDBJ databases">
        <title>The decoding of complex shrimp genome reveals the adaptation for benthos swimmer, frequently molting mechanism and breeding impact on genome.</title>
        <authorList>
            <person name="Sun Y."/>
            <person name="Gao Y."/>
            <person name="Yu Y."/>
        </authorList>
    </citation>
    <scope>NUCLEOTIDE SEQUENCE [LARGE SCALE GENOMIC DNA]</scope>
    <source>
        <tissue evidence="2">Muscle</tissue>
    </source>
</reference>
<reference evidence="2 3" key="1">
    <citation type="submission" date="2018-04" db="EMBL/GenBank/DDBJ databases">
        <authorList>
            <person name="Zhang X."/>
            <person name="Yuan J."/>
            <person name="Li F."/>
            <person name="Xiang J."/>
        </authorList>
    </citation>
    <scope>NUCLEOTIDE SEQUENCE [LARGE SCALE GENOMIC DNA]</scope>
    <source>
        <tissue evidence="2">Muscle</tissue>
    </source>
</reference>
<name>A0A3R7QYF8_PENVA</name>
<dbReference type="AlphaFoldDB" id="A0A3R7QYF8"/>
<dbReference type="STRING" id="6689.A0A3R7QYF8"/>
<dbReference type="Proteomes" id="UP000283509">
    <property type="component" value="Unassembled WGS sequence"/>
</dbReference>
<evidence type="ECO:0000313" key="3">
    <source>
        <dbReference type="Proteomes" id="UP000283509"/>
    </source>
</evidence>
<dbReference type="InterPro" id="IPR036873">
    <property type="entry name" value="Rhodanese-like_dom_sf"/>
</dbReference>
<dbReference type="Pfam" id="PF00581">
    <property type="entry name" value="Rhodanese"/>
    <property type="match status" value="1"/>
</dbReference>
<protein>
    <submittedName>
        <fullName evidence="2">Heat shock protein 67B2</fullName>
    </submittedName>
</protein>
<dbReference type="EMBL" id="QCYY01000700">
    <property type="protein sequence ID" value="ROT83327.1"/>
    <property type="molecule type" value="Genomic_DNA"/>
</dbReference>
<gene>
    <name evidence="2" type="ORF">C7M84_023495</name>
</gene>
<dbReference type="SMART" id="SM00450">
    <property type="entry name" value="RHOD"/>
    <property type="match status" value="1"/>
</dbReference>
<sequence>MADIEYAELSTTFPDLVVFDVRNRYELEEKGQILGSHCVPFVELESAMGMAEDAFEAKYGLKKPTKTTPIVTHCTKGGRARKAGDLLKSMGYNARVYAGSFNDWKANGGPVLNPGKPFAPLN</sequence>
<feature type="domain" description="Rhodanese" evidence="1">
    <location>
        <begin position="12"/>
        <end position="113"/>
    </location>
</feature>
<organism evidence="2 3">
    <name type="scientific">Penaeus vannamei</name>
    <name type="common">Whiteleg shrimp</name>
    <name type="synonym">Litopenaeus vannamei</name>
    <dbReference type="NCBI Taxonomy" id="6689"/>
    <lineage>
        <taxon>Eukaryota</taxon>
        <taxon>Metazoa</taxon>
        <taxon>Ecdysozoa</taxon>
        <taxon>Arthropoda</taxon>
        <taxon>Crustacea</taxon>
        <taxon>Multicrustacea</taxon>
        <taxon>Malacostraca</taxon>
        <taxon>Eumalacostraca</taxon>
        <taxon>Eucarida</taxon>
        <taxon>Decapoda</taxon>
        <taxon>Dendrobranchiata</taxon>
        <taxon>Penaeoidea</taxon>
        <taxon>Penaeidae</taxon>
        <taxon>Penaeus</taxon>
    </lineage>
</organism>
<evidence type="ECO:0000259" key="1">
    <source>
        <dbReference type="PROSITE" id="PS50206"/>
    </source>
</evidence>
<dbReference type="InterPro" id="IPR001763">
    <property type="entry name" value="Rhodanese-like_dom"/>
</dbReference>